<keyword evidence="7 8" id="KW-0998">Cell outer membrane</keyword>
<dbReference type="SUPFAM" id="SSF56935">
    <property type="entry name" value="Porins"/>
    <property type="match status" value="1"/>
</dbReference>
<proteinExistence type="inferred from homology"/>
<dbReference type="Gene3D" id="2.40.170.20">
    <property type="entry name" value="TonB-dependent receptor, beta-barrel domain"/>
    <property type="match status" value="1"/>
</dbReference>
<keyword evidence="3 8" id="KW-1134">Transmembrane beta strand</keyword>
<keyword evidence="4 8" id="KW-0812">Transmembrane</keyword>
<dbReference type="Pfam" id="PF07715">
    <property type="entry name" value="Plug"/>
    <property type="match status" value="1"/>
</dbReference>
<dbReference type="Proteomes" id="UP001597469">
    <property type="component" value="Unassembled WGS sequence"/>
</dbReference>
<dbReference type="Gene3D" id="2.170.130.10">
    <property type="entry name" value="TonB-dependent receptor, plug domain"/>
    <property type="match status" value="1"/>
</dbReference>
<comment type="subcellular location">
    <subcellularLocation>
        <location evidence="1 8">Cell outer membrane</location>
        <topology evidence="1 8">Multi-pass membrane protein</topology>
    </subcellularLocation>
</comment>
<keyword evidence="11" id="KW-1185">Reference proteome</keyword>
<gene>
    <name evidence="10" type="ORF">ACFSUS_11650</name>
</gene>
<dbReference type="PROSITE" id="PS52016">
    <property type="entry name" value="TONB_DEPENDENT_REC_3"/>
    <property type="match status" value="1"/>
</dbReference>
<name>A0ABW5M428_9BACT</name>
<dbReference type="PANTHER" id="PTHR30069:SF29">
    <property type="entry name" value="HEMOGLOBIN AND HEMOGLOBIN-HAPTOGLOBIN-BINDING PROTEIN 1-RELATED"/>
    <property type="match status" value="1"/>
</dbReference>
<sequence>MEKPLPSRKALYKAMKITFFQLVTAVLFVGATYAIDGRAQTLLDQKITLPHQTKEMRAVLHAIEKQAGVRFVFSSRMIQARRLITISAQNEPLSNLLNRVFKPLGISYEVSENLIMLNRTEAVGLADAKDGLATLSKHEAIVERQVTGMVTDEKGEGLPGVSVVVKGTNRGTSSDAAGKYSLRAPDGDVVLAFSFLGYEKQEISLGNRSTLDVQMISGTNNLQEIVVVGYGTQRRQDVTGAISSIKADDIITQGASTVQKSLQGRVAGVQIESAGGSPGSGVRILIRGTGSLNNNNPLYIVDGVQVDNINNLNPTDIASMDILKDASAAAIYGSRAANGVVLVTTKSGRKGENRVEFNAYYGVQNVARKLDVLNAQEWATVNNAAHDAAGLARLDIAKNPESLGAGTDYQKEIYQVAPMQNYVLSASGGGENNTYSVSGGYLGQQGIVKKTNYDRYNLRIKSDFTKGRVKIGETIILTREQWRNMAGGWGGQGGNPVGSAVKMIPVFNVYDPRAVGGYGGAYGPVVNVANPVAQLNLEIPEYTSTTAIINAFADVSIVNGLNYRFNLGYTNRFGYTYTYTYPYAVGALFINQDADLSENRDEANFFLQEHTLTYTKTFGKSSVQALAGYTFQNGRYRGLSGSKSGMPMGVEVLDAGTTNIAAGSSQLESALLSYLGRLVYSYDDRYVFTGTFRRDGSSRFGPAYKYGNFPSVALAWNASNEKFFEPLRSVVSSLKIRSSYGILGNQEIADYRYSPAINLNTNYVIGQDQHLWSGAIQTAFATPNIKWETSKTFDMGMDWGFFANKLTLTADYFVRRNLDILLQVPIPLSTGANANSPFVNAGQITNRGVELALNYSGTAKDFRYQLTGTFTAIDNTVDKLGTGTQQIFGGIPTHTGGSATVTQAGYPVGAFYLIKTAGIFNTQDEINAYAKEGRLIQPLAKPGDVRFVDYNNDGKIDQNDRQYLGSPTPKFSFGFGGNAAWKGFDLNLFLQGTYGNKIYNGLRQDLEGMNIEMNYARSTLNAWTPQNQSDMPRAVINDPNLNSQTSDRFLEDGSYLRFKTLQIGYTLPQTLMKSAKISSCRVYLSVDNLFTVSSYKGHNPDIGRGGSVLDRGVDFGHVAYPLARTSLAGLQLTF</sequence>
<dbReference type="InterPro" id="IPR039426">
    <property type="entry name" value="TonB-dep_rcpt-like"/>
</dbReference>
<dbReference type="InterPro" id="IPR037066">
    <property type="entry name" value="Plug_dom_sf"/>
</dbReference>
<evidence type="ECO:0000313" key="10">
    <source>
        <dbReference type="EMBL" id="MFD2571291.1"/>
    </source>
</evidence>
<keyword evidence="5" id="KW-0732">Signal</keyword>
<evidence type="ECO:0000313" key="11">
    <source>
        <dbReference type="Proteomes" id="UP001597469"/>
    </source>
</evidence>
<comment type="similarity">
    <text evidence="8">Belongs to the TonB-dependent receptor family.</text>
</comment>
<dbReference type="SUPFAM" id="SSF49464">
    <property type="entry name" value="Carboxypeptidase regulatory domain-like"/>
    <property type="match status" value="1"/>
</dbReference>
<feature type="domain" description="TonB-dependent receptor plug" evidence="9">
    <location>
        <begin position="235"/>
        <end position="340"/>
    </location>
</feature>
<dbReference type="InterPro" id="IPR023997">
    <property type="entry name" value="TonB-dep_OMP_SusC/RagA_CS"/>
</dbReference>
<comment type="caution">
    <text evidence="10">The sequence shown here is derived from an EMBL/GenBank/DDBJ whole genome shotgun (WGS) entry which is preliminary data.</text>
</comment>
<dbReference type="InterPro" id="IPR023996">
    <property type="entry name" value="TonB-dep_OMP_SusC/RagA"/>
</dbReference>
<organism evidence="10 11">
    <name type="scientific">Spirosoma soli</name>
    <dbReference type="NCBI Taxonomy" id="1770529"/>
    <lineage>
        <taxon>Bacteria</taxon>
        <taxon>Pseudomonadati</taxon>
        <taxon>Bacteroidota</taxon>
        <taxon>Cytophagia</taxon>
        <taxon>Cytophagales</taxon>
        <taxon>Cytophagaceae</taxon>
        <taxon>Spirosoma</taxon>
    </lineage>
</organism>
<dbReference type="InterPro" id="IPR036942">
    <property type="entry name" value="Beta-barrel_TonB_sf"/>
</dbReference>
<protein>
    <submittedName>
        <fullName evidence="10">TonB-dependent receptor</fullName>
    </submittedName>
</protein>
<dbReference type="InterPro" id="IPR012910">
    <property type="entry name" value="Plug_dom"/>
</dbReference>
<reference evidence="11" key="1">
    <citation type="journal article" date="2019" name="Int. J. Syst. Evol. Microbiol.">
        <title>The Global Catalogue of Microorganisms (GCM) 10K type strain sequencing project: providing services to taxonomists for standard genome sequencing and annotation.</title>
        <authorList>
            <consortium name="The Broad Institute Genomics Platform"/>
            <consortium name="The Broad Institute Genome Sequencing Center for Infectious Disease"/>
            <person name="Wu L."/>
            <person name="Ma J."/>
        </authorList>
    </citation>
    <scope>NUCLEOTIDE SEQUENCE [LARGE SCALE GENOMIC DNA]</scope>
    <source>
        <strain evidence="11">KCTC 42805</strain>
    </source>
</reference>
<keyword evidence="2 8" id="KW-0813">Transport</keyword>
<evidence type="ECO:0000256" key="7">
    <source>
        <dbReference type="ARBA" id="ARBA00023237"/>
    </source>
</evidence>
<evidence type="ECO:0000256" key="6">
    <source>
        <dbReference type="ARBA" id="ARBA00023136"/>
    </source>
</evidence>
<dbReference type="RefSeq" id="WP_381522689.1">
    <property type="nucleotide sequence ID" value="NZ_JBHULN010000006.1"/>
</dbReference>
<dbReference type="PANTHER" id="PTHR30069">
    <property type="entry name" value="TONB-DEPENDENT OUTER MEMBRANE RECEPTOR"/>
    <property type="match status" value="1"/>
</dbReference>
<evidence type="ECO:0000259" key="9">
    <source>
        <dbReference type="Pfam" id="PF07715"/>
    </source>
</evidence>
<evidence type="ECO:0000256" key="1">
    <source>
        <dbReference type="ARBA" id="ARBA00004571"/>
    </source>
</evidence>
<dbReference type="InterPro" id="IPR008969">
    <property type="entry name" value="CarboxyPept-like_regulatory"/>
</dbReference>
<dbReference type="NCBIfam" id="TIGR04056">
    <property type="entry name" value="OMP_RagA_SusC"/>
    <property type="match status" value="1"/>
</dbReference>
<evidence type="ECO:0000256" key="3">
    <source>
        <dbReference type="ARBA" id="ARBA00022452"/>
    </source>
</evidence>
<accession>A0ABW5M428</accession>
<keyword evidence="10" id="KW-0675">Receptor</keyword>
<evidence type="ECO:0000256" key="2">
    <source>
        <dbReference type="ARBA" id="ARBA00022448"/>
    </source>
</evidence>
<dbReference type="NCBIfam" id="TIGR04057">
    <property type="entry name" value="SusC_RagA_signa"/>
    <property type="match status" value="1"/>
</dbReference>
<dbReference type="Gene3D" id="2.60.40.1120">
    <property type="entry name" value="Carboxypeptidase-like, regulatory domain"/>
    <property type="match status" value="1"/>
</dbReference>
<keyword evidence="6 8" id="KW-0472">Membrane</keyword>
<evidence type="ECO:0000256" key="8">
    <source>
        <dbReference type="PROSITE-ProRule" id="PRU01360"/>
    </source>
</evidence>
<evidence type="ECO:0000256" key="5">
    <source>
        <dbReference type="ARBA" id="ARBA00022729"/>
    </source>
</evidence>
<dbReference type="Pfam" id="PF13715">
    <property type="entry name" value="CarbopepD_reg_2"/>
    <property type="match status" value="1"/>
</dbReference>
<evidence type="ECO:0000256" key="4">
    <source>
        <dbReference type="ARBA" id="ARBA00022692"/>
    </source>
</evidence>
<dbReference type="EMBL" id="JBHULN010000006">
    <property type="protein sequence ID" value="MFD2571291.1"/>
    <property type="molecule type" value="Genomic_DNA"/>
</dbReference>